<evidence type="ECO:0000313" key="3">
    <source>
        <dbReference type="Proteomes" id="UP001066276"/>
    </source>
</evidence>
<proteinExistence type="predicted"/>
<evidence type="ECO:0000256" key="1">
    <source>
        <dbReference type="SAM" id="MobiDB-lite"/>
    </source>
</evidence>
<reference evidence="2" key="1">
    <citation type="journal article" date="2022" name="bioRxiv">
        <title>Sequencing and chromosome-scale assembly of the giantPleurodeles waltlgenome.</title>
        <authorList>
            <person name="Brown T."/>
            <person name="Elewa A."/>
            <person name="Iarovenko S."/>
            <person name="Subramanian E."/>
            <person name="Araus A.J."/>
            <person name="Petzold A."/>
            <person name="Susuki M."/>
            <person name="Suzuki K.-i.T."/>
            <person name="Hayashi T."/>
            <person name="Toyoda A."/>
            <person name="Oliveira C."/>
            <person name="Osipova E."/>
            <person name="Leigh N.D."/>
            <person name="Simon A."/>
            <person name="Yun M.H."/>
        </authorList>
    </citation>
    <scope>NUCLEOTIDE SEQUENCE</scope>
    <source>
        <strain evidence="2">20211129_DDA</strain>
        <tissue evidence="2">Liver</tissue>
    </source>
</reference>
<protein>
    <submittedName>
        <fullName evidence="2">Uncharacterized protein</fullName>
    </submittedName>
</protein>
<dbReference type="EMBL" id="JANPWB010000009">
    <property type="protein sequence ID" value="KAJ1149796.1"/>
    <property type="molecule type" value="Genomic_DNA"/>
</dbReference>
<evidence type="ECO:0000313" key="2">
    <source>
        <dbReference type="EMBL" id="KAJ1149796.1"/>
    </source>
</evidence>
<feature type="compositionally biased region" description="Basic residues" evidence="1">
    <location>
        <begin position="136"/>
        <end position="146"/>
    </location>
</feature>
<keyword evidence="3" id="KW-1185">Reference proteome</keyword>
<dbReference type="AlphaFoldDB" id="A0AAV7RAF6"/>
<feature type="compositionally biased region" description="Basic and acidic residues" evidence="1">
    <location>
        <begin position="1"/>
        <end position="23"/>
    </location>
</feature>
<comment type="caution">
    <text evidence="2">The sequence shown here is derived from an EMBL/GenBank/DDBJ whole genome shotgun (WGS) entry which is preliminary data.</text>
</comment>
<sequence>MRWVVKDKTGTKLDRDLFLDKLPAKKPSRNQSHPGETTQKDRPRKNRKSPGPGPEERKHEPTVEQTTVADPAPPPEPAASVEPTHPEGTPEKGAPTDAPPSEAQREPEQTPATGTEDGEEAMAITRPDPNSSPSQSKRKKKGKHPKEKVDSCWNEEEEIEEAWKQMKSQRLLDKCRKEK</sequence>
<name>A0AAV7RAF6_PLEWA</name>
<accession>A0AAV7RAF6</accession>
<organism evidence="2 3">
    <name type="scientific">Pleurodeles waltl</name>
    <name type="common">Iberian ribbed newt</name>
    <dbReference type="NCBI Taxonomy" id="8319"/>
    <lineage>
        <taxon>Eukaryota</taxon>
        <taxon>Metazoa</taxon>
        <taxon>Chordata</taxon>
        <taxon>Craniata</taxon>
        <taxon>Vertebrata</taxon>
        <taxon>Euteleostomi</taxon>
        <taxon>Amphibia</taxon>
        <taxon>Batrachia</taxon>
        <taxon>Caudata</taxon>
        <taxon>Salamandroidea</taxon>
        <taxon>Salamandridae</taxon>
        <taxon>Pleurodelinae</taxon>
        <taxon>Pleurodeles</taxon>
    </lineage>
</organism>
<feature type="region of interest" description="Disordered" evidence="1">
    <location>
        <begin position="1"/>
        <end position="157"/>
    </location>
</feature>
<dbReference type="Proteomes" id="UP001066276">
    <property type="component" value="Chromosome 5"/>
</dbReference>
<gene>
    <name evidence="2" type="ORF">NDU88_002601</name>
</gene>